<dbReference type="Proteomes" id="UP000054516">
    <property type="component" value="Unassembled WGS sequence"/>
</dbReference>
<dbReference type="Gene3D" id="3.40.50.80">
    <property type="entry name" value="Nucleotide-binding domain of ferredoxin-NADP reductase (FNR) module"/>
    <property type="match status" value="1"/>
</dbReference>
<organism evidence="6">
    <name type="scientific">Rosellinia necatrix</name>
    <name type="common">White root-rot fungus</name>
    <dbReference type="NCBI Taxonomy" id="77044"/>
    <lineage>
        <taxon>Eukaryota</taxon>
        <taxon>Fungi</taxon>
        <taxon>Dikarya</taxon>
        <taxon>Ascomycota</taxon>
        <taxon>Pezizomycotina</taxon>
        <taxon>Sordariomycetes</taxon>
        <taxon>Xylariomycetidae</taxon>
        <taxon>Xylariales</taxon>
        <taxon>Xylariaceae</taxon>
        <taxon>Rosellinia</taxon>
    </lineage>
</organism>
<dbReference type="PANTHER" id="PTHR30212:SF2">
    <property type="entry name" value="PROTEIN YIIM"/>
    <property type="match status" value="1"/>
</dbReference>
<dbReference type="SUPFAM" id="SSF52343">
    <property type="entry name" value="Ferredoxin reductase-like, C-terminal NADP-linked domain"/>
    <property type="match status" value="1"/>
</dbReference>
<name>A0A1W2TUI8_ROSNE</name>
<dbReference type="GO" id="GO:0016491">
    <property type="term" value="F:oxidoreductase activity"/>
    <property type="evidence" value="ECO:0007669"/>
    <property type="project" value="InterPro"/>
</dbReference>
<keyword evidence="1" id="KW-0479">Metal-binding</keyword>
<feature type="domain" description="2Fe-2S ferredoxin-type" evidence="3">
    <location>
        <begin position="497"/>
        <end position="576"/>
    </location>
</feature>
<keyword evidence="7" id="KW-1185">Reference proteome</keyword>
<dbReference type="PRINTS" id="PR00406">
    <property type="entry name" value="CYTB5RDTASE"/>
</dbReference>
<dbReference type="SUPFAM" id="SSF50800">
    <property type="entry name" value="PK beta-barrel domain-like"/>
    <property type="match status" value="1"/>
</dbReference>
<dbReference type="SUPFAM" id="SSF54292">
    <property type="entry name" value="2Fe-2S ferredoxin-like"/>
    <property type="match status" value="1"/>
</dbReference>
<evidence type="ECO:0000259" key="5">
    <source>
        <dbReference type="PROSITE" id="PS51384"/>
    </source>
</evidence>
<dbReference type="CDD" id="cd00207">
    <property type="entry name" value="fer2"/>
    <property type="match status" value="1"/>
</dbReference>
<dbReference type="InterPro" id="IPR005302">
    <property type="entry name" value="MoCF_Sase_C"/>
</dbReference>
<dbReference type="OrthoDB" id="5238236at2759"/>
<evidence type="ECO:0000256" key="1">
    <source>
        <dbReference type="ARBA" id="ARBA00022714"/>
    </source>
</evidence>
<keyword evidence="1" id="KW-0408">Iron</keyword>
<dbReference type="InterPro" id="IPR011037">
    <property type="entry name" value="Pyrv_Knase-like_insert_dom_sf"/>
</dbReference>
<dbReference type="GO" id="GO:0030151">
    <property type="term" value="F:molybdenum ion binding"/>
    <property type="evidence" value="ECO:0007669"/>
    <property type="project" value="InterPro"/>
</dbReference>
<feature type="domain" description="MOSC" evidence="4">
    <location>
        <begin position="31"/>
        <end position="168"/>
    </location>
</feature>
<dbReference type="InterPro" id="IPR001433">
    <property type="entry name" value="OxRdtase_FAD/NAD-bd"/>
</dbReference>
<dbReference type="InterPro" id="IPR017927">
    <property type="entry name" value="FAD-bd_FR_type"/>
</dbReference>
<sequence>MEVIAVSSSQPRFHDVNGIKLYTSIVRDPFTSPADYIELDESGILGNKPAVHDGPVYVCFAEHYDYWCSELGVDRSCWGWCHWGENLTLRFKGLVRFEDEINVGDIWRVGKTVRLQVCGARVPCMKLSWRCGQKDSWLQPLANSGRVGVYLRVLTGGQIHPGDQVSYESFSSDPLNIASITRLAFDNSLQTRDTIDLLVNNEMLMRMNKWLLLRKATAMDDKARQGRNAWKGFRDLRVDRIVDEGGDIKSFYLGAVDGRSLANYLPGQFLTVRLPDGTTRSWTISDWEEQEAPSYYRISVRRAGIASAWMHDACGMGRVLSVRSPAGRFTLDRASLLRPVYISAGIGITPVLAMMKAHDRHPNLQATPAVWVHVTRDGANLPFQGEIPQFENRTFTKVVFFTQPRPQDRQGVDYDRVGRPDLEAMREIVGSPFTWEPLGSGEMESEGTFSMVSLCGPPGFEASMRGHLGELGLAAPLIRSESFSATAAAPLGDVERATVRFSKSNVEATWTRARPMSLLELAESLGLTPDHGCRAGACGSCAAKLTRGSVAGGVLADGSVLTCSATPAAETIELEI</sequence>
<keyword evidence="2" id="KW-0411">Iron-sulfur</keyword>
<gene>
    <name evidence="6" type="ORF">SAMD00023353_7600180</name>
</gene>
<dbReference type="GO" id="GO:0051537">
    <property type="term" value="F:2 iron, 2 sulfur cluster binding"/>
    <property type="evidence" value="ECO:0007669"/>
    <property type="project" value="UniProtKB-KW"/>
</dbReference>
<dbReference type="PROSITE" id="PS51384">
    <property type="entry name" value="FAD_FR"/>
    <property type="match status" value="1"/>
</dbReference>
<dbReference type="Pfam" id="PF00175">
    <property type="entry name" value="NAD_binding_1"/>
    <property type="match status" value="1"/>
</dbReference>
<dbReference type="PANTHER" id="PTHR30212">
    <property type="entry name" value="PROTEIN YIIM"/>
    <property type="match status" value="1"/>
</dbReference>
<dbReference type="InterPro" id="IPR036010">
    <property type="entry name" value="2Fe-2S_ferredoxin-like_sf"/>
</dbReference>
<dbReference type="InterPro" id="IPR039261">
    <property type="entry name" value="FNR_nucleotide-bd"/>
</dbReference>
<dbReference type="InterPro" id="IPR006058">
    <property type="entry name" value="2Fe2S_fd_BS"/>
</dbReference>
<dbReference type="STRING" id="77044.A0A1W2TUI8"/>
<dbReference type="InterPro" id="IPR001041">
    <property type="entry name" value="2Fe-2S_ferredoxin-type"/>
</dbReference>
<dbReference type="PROSITE" id="PS51340">
    <property type="entry name" value="MOSC"/>
    <property type="match status" value="1"/>
</dbReference>
<dbReference type="PROSITE" id="PS00197">
    <property type="entry name" value="2FE2S_FER_1"/>
    <property type="match status" value="1"/>
</dbReference>
<evidence type="ECO:0000313" key="7">
    <source>
        <dbReference type="Proteomes" id="UP000054516"/>
    </source>
</evidence>
<evidence type="ECO:0000259" key="3">
    <source>
        <dbReference type="PROSITE" id="PS51085"/>
    </source>
</evidence>
<dbReference type="Pfam" id="PF00111">
    <property type="entry name" value="Fer2"/>
    <property type="match status" value="1"/>
</dbReference>
<dbReference type="InterPro" id="IPR012675">
    <property type="entry name" value="Beta-grasp_dom_sf"/>
</dbReference>
<proteinExistence type="predicted"/>
<dbReference type="InterPro" id="IPR052353">
    <property type="entry name" value="Benzoxazolinone_Detox_Enz"/>
</dbReference>
<dbReference type="OMA" id="WCHWGEN"/>
<evidence type="ECO:0000313" key="6">
    <source>
        <dbReference type="EMBL" id="GAP92273.2"/>
    </source>
</evidence>
<dbReference type="Gene3D" id="3.10.20.30">
    <property type="match status" value="1"/>
</dbReference>
<dbReference type="SUPFAM" id="SSF63380">
    <property type="entry name" value="Riboflavin synthase domain-like"/>
    <property type="match status" value="1"/>
</dbReference>
<dbReference type="Gene3D" id="2.40.30.10">
    <property type="entry name" value="Translation factors"/>
    <property type="match status" value="1"/>
</dbReference>
<keyword evidence="1" id="KW-0001">2Fe-2S</keyword>
<protein>
    <submittedName>
        <fullName evidence="6">Putative flavodoxin reductase family protein</fullName>
    </submittedName>
</protein>
<dbReference type="GO" id="GO:0030170">
    <property type="term" value="F:pyridoxal phosphate binding"/>
    <property type="evidence" value="ECO:0007669"/>
    <property type="project" value="InterPro"/>
</dbReference>
<dbReference type="Gene3D" id="2.40.33.20">
    <property type="entry name" value="PK beta-barrel domain-like"/>
    <property type="match status" value="1"/>
</dbReference>
<dbReference type="InterPro" id="IPR017938">
    <property type="entry name" value="Riboflavin_synthase-like_b-brl"/>
</dbReference>
<reference evidence="6" key="1">
    <citation type="submission" date="2016-03" db="EMBL/GenBank/DDBJ databases">
        <title>Draft genome sequence of Rosellinia necatrix.</title>
        <authorList>
            <person name="Kanematsu S."/>
        </authorList>
    </citation>
    <scope>NUCLEOTIDE SEQUENCE [LARGE SCALE GENOMIC DNA]</scope>
    <source>
        <strain evidence="6">W97</strain>
    </source>
</reference>
<evidence type="ECO:0000256" key="2">
    <source>
        <dbReference type="ARBA" id="ARBA00023014"/>
    </source>
</evidence>
<feature type="domain" description="FAD-binding FR-type" evidence="5">
    <location>
        <begin position="231"/>
        <end position="332"/>
    </location>
</feature>
<dbReference type="EMBL" id="DF977521">
    <property type="protein sequence ID" value="GAP92273.2"/>
    <property type="molecule type" value="Genomic_DNA"/>
</dbReference>
<evidence type="ECO:0000259" key="4">
    <source>
        <dbReference type="PROSITE" id="PS51340"/>
    </source>
</evidence>
<dbReference type="PROSITE" id="PS51085">
    <property type="entry name" value="2FE2S_FER_2"/>
    <property type="match status" value="1"/>
</dbReference>
<accession>A0A1W2TUI8</accession>
<dbReference type="AlphaFoldDB" id="A0A1W2TUI8"/>
<dbReference type="Pfam" id="PF03473">
    <property type="entry name" value="MOSC"/>
    <property type="match status" value="1"/>
</dbReference>